<organism evidence="2 3">
    <name type="scientific">Pseudanabaena yagii GIHE-NHR1</name>
    <dbReference type="NCBI Taxonomy" id="2722753"/>
    <lineage>
        <taxon>Bacteria</taxon>
        <taxon>Bacillati</taxon>
        <taxon>Cyanobacteriota</taxon>
        <taxon>Cyanophyceae</taxon>
        <taxon>Pseudanabaenales</taxon>
        <taxon>Pseudanabaenaceae</taxon>
        <taxon>Pseudanabaena</taxon>
        <taxon>Pseudanabaena yagii</taxon>
    </lineage>
</organism>
<keyword evidence="3" id="KW-1185">Reference proteome</keyword>
<feature type="compositionally biased region" description="Low complexity" evidence="1">
    <location>
        <begin position="421"/>
        <end position="435"/>
    </location>
</feature>
<dbReference type="SMART" id="SM00564">
    <property type="entry name" value="PQQ"/>
    <property type="match status" value="3"/>
</dbReference>
<evidence type="ECO:0000256" key="1">
    <source>
        <dbReference type="SAM" id="MobiDB-lite"/>
    </source>
</evidence>
<evidence type="ECO:0000313" key="2">
    <source>
        <dbReference type="EMBL" id="NMF59932.1"/>
    </source>
</evidence>
<dbReference type="PANTHER" id="PTHR34070:SF1">
    <property type="entry name" value="DNA ALKYLATION REPAIR PROTEIN"/>
    <property type="match status" value="1"/>
</dbReference>
<sequence>MSYFIHRVPKALILESVTTGGLAGVMFCPHPNESRRAFEYDYGSTEGRDSLVNIKDFPELDYLQFYCIESPSSYHYDRCFNDADWLHIRPLFYIEGKAIGYNMRRDKPPLPKALNPLWEYTPPNEKGSWKVGTWALWADEQTIWTGNRDGLILTFAPDGQIHNRWQLPKTTRCLTGNSQGIYATCDDGNLYNLIGKLPQVVYNCRSEAVSLWYDFLIYGLDSYGDRLHISDVYGRITQLNHQLQVQWQQQVASGHSWFLQSDDYALYRGNHQGVAAYAIATGKLLWTYATACVLCGVLTEDTIIIGTGDHHLYELQKSGDIKAKTTEIKVLALCDGAPYACTLTDDQQTIFVADHQADLYAFNRAGERLWKYPLSCGVALAMRCVGDRLYLTTTEGTIACFDLIAIANPAQPVTITKRPIATSPASSPSPATKSPKLAEQPNLALSTLQTELQALANPEKAIALARYFKTGKGEYGEGDRFLGITVPVQRQLAKKYRNLEFSEIAQLLAGEWHEERLTGLLILTYQLPKANSEKQQAIIDFYLAHTKAVNNWDLVDISCRPILGKYLLSRDRQILYQLAQSSNLWEQRIAIVTTGELIKNHSYEDTLAIAQILLNHPHDLIHKAVGWMLREVGKQDRQVLVNFLDQYAPQMPRVMLRYAIEHFEQPQRQEYLMQKGFISLTSAGK</sequence>
<comment type="caution">
    <text evidence="2">The sequence shown here is derived from an EMBL/GenBank/DDBJ whole genome shotgun (WGS) entry which is preliminary data.</text>
</comment>
<dbReference type="Gene3D" id="2.130.10.10">
    <property type="entry name" value="YVTN repeat-like/Quinoprotein amine dehydrogenase"/>
    <property type="match status" value="1"/>
</dbReference>
<dbReference type="InterPro" id="IPR018391">
    <property type="entry name" value="PQQ_b-propeller_rpt"/>
</dbReference>
<evidence type="ECO:0000313" key="3">
    <source>
        <dbReference type="Proteomes" id="UP000738376"/>
    </source>
</evidence>
<gene>
    <name evidence="2" type="ORF">HC246_18375</name>
</gene>
<dbReference type="InterPro" id="IPR016024">
    <property type="entry name" value="ARM-type_fold"/>
</dbReference>
<feature type="region of interest" description="Disordered" evidence="1">
    <location>
        <begin position="418"/>
        <end position="438"/>
    </location>
</feature>
<reference evidence="2 3" key="1">
    <citation type="submission" date="2020-03" db="EMBL/GenBank/DDBJ databases">
        <title>Draft Genome Sequence of 2-Methylisoborneol Producing Pseudanabaena yagii Strain GIHE-NHR1 Isolated from North Han River in South Korea.</title>
        <authorList>
            <person name="Jeong J."/>
        </authorList>
    </citation>
    <scope>NUCLEOTIDE SEQUENCE [LARGE SCALE GENOMIC DNA]</scope>
    <source>
        <strain evidence="2 3">GIHE-NHR1</strain>
    </source>
</reference>
<dbReference type="PANTHER" id="PTHR34070">
    <property type="entry name" value="ARMADILLO-TYPE FOLD"/>
    <property type="match status" value="1"/>
</dbReference>
<dbReference type="CDD" id="cd06561">
    <property type="entry name" value="AlkD_like"/>
    <property type="match status" value="1"/>
</dbReference>
<accession>A0ABX1LUU9</accession>
<proteinExistence type="predicted"/>
<dbReference type="SUPFAM" id="SSF50998">
    <property type="entry name" value="Quinoprotein alcohol dehydrogenase-like"/>
    <property type="match status" value="1"/>
</dbReference>
<dbReference type="Pfam" id="PF08713">
    <property type="entry name" value="DNA_alkylation"/>
    <property type="match status" value="1"/>
</dbReference>
<dbReference type="EMBL" id="JAAVJL010000002">
    <property type="protein sequence ID" value="NMF59932.1"/>
    <property type="molecule type" value="Genomic_DNA"/>
</dbReference>
<dbReference type="InterPro" id="IPR014825">
    <property type="entry name" value="DNA_alkylation"/>
</dbReference>
<dbReference type="SUPFAM" id="SSF48371">
    <property type="entry name" value="ARM repeat"/>
    <property type="match status" value="1"/>
</dbReference>
<name>A0ABX1LUU9_9CYAN</name>
<dbReference type="Proteomes" id="UP000738376">
    <property type="component" value="Unassembled WGS sequence"/>
</dbReference>
<protein>
    <submittedName>
        <fullName evidence="2">PQQ-binding-like beta-propeller repeat protein</fullName>
    </submittedName>
</protein>
<dbReference type="Gene3D" id="1.25.10.90">
    <property type="match status" value="1"/>
</dbReference>
<dbReference type="InterPro" id="IPR015943">
    <property type="entry name" value="WD40/YVTN_repeat-like_dom_sf"/>
</dbReference>
<dbReference type="InterPro" id="IPR011047">
    <property type="entry name" value="Quinoprotein_ADH-like_sf"/>
</dbReference>